<protein>
    <submittedName>
        <fullName evidence="2">Uncharacterized protein</fullName>
    </submittedName>
</protein>
<organism evidence="2 3">
    <name type="scientific">Batillaria attramentaria</name>
    <dbReference type="NCBI Taxonomy" id="370345"/>
    <lineage>
        <taxon>Eukaryota</taxon>
        <taxon>Metazoa</taxon>
        <taxon>Spiralia</taxon>
        <taxon>Lophotrochozoa</taxon>
        <taxon>Mollusca</taxon>
        <taxon>Gastropoda</taxon>
        <taxon>Caenogastropoda</taxon>
        <taxon>Sorbeoconcha</taxon>
        <taxon>Cerithioidea</taxon>
        <taxon>Batillariidae</taxon>
        <taxon>Batillaria</taxon>
    </lineage>
</organism>
<dbReference type="Proteomes" id="UP001519460">
    <property type="component" value="Unassembled WGS sequence"/>
</dbReference>
<gene>
    <name evidence="2" type="ORF">BaRGS_00039884</name>
</gene>
<proteinExistence type="predicted"/>
<comment type="caution">
    <text evidence="2">The sequence shown here is derived from an EMBL/GenBank/DDBJ whole genome shotgun (WGS) entry which is preliminary data.</text>
</comment>
<feature type="non-terminal residue" evidence="2">
    <location>
        <position position="1"/>
    </location>
</feature>
<reference evidence="2 3" key="1">
    <citation type="journal article" date="2023" name="Sci. Data">
        <title>Genome assembly of the Korean intertidal mud-creeper Batillaria attramentaria.</title>
        <authorList>
            <person name="Patra A.K."/>
            <person name="Ho P.T."/>
            <person name="Jun S."/>
            <person name="Lee S.J."/>
            <person name="Kim Y."/>
            <person name="Won Y.J."/>
        </authorList>
    </citation>
    <scope>NUCLEOTIDE SEQUENCE [LARGE SCALE GENOMIC DNA]</scope>
    <source>
        <strain evidence="2">Wonlab-2016</strain>
    </source>
</reference>
<evidence type="ECO:0000313" key="3">
    <source>
        <dbReference type="Proteomes" id="UP001519460"/>
    </source>
</evidence>
<sequence length="239" mass="25627">SVDDGRGDAQSVDDGRGDVHSVDDGRGDVHSVDDGRGDVHSVDDGRGDVHSVDDGRGDVHSVDDGWGDAQSVDDGWGDAQSVDSSGEEGQGSTCTTLSYARHEAARKEAAKKKLLKQANRMVSRSTARIKPVEIGDNVLPVPKFDRGRGDPANLLGVILDNGVNGLRVGTKVGILSGKFPRNQLELTTYKGTKEMIPQSETTVRSAVRMMPVGHSQGFRKCHCQSTCLTVFMFESRHAL</sequence>
<dbReference type="AlphaFoldDB" id="A0ABD0J1U8"/>
<accession>A0ABD0J1U8</accession>
<feature type="region of interest" description="Disordered" evidence="1">
    <location>
        <begin position="1"/>
        <end position="94"/>
    </location>
</feature>
<keyword evidence="3" id="KW-1185">Reference proteome</keyword>
<evidence type="ECO:0000256" key="1">
    <source>
        <dbReference type="SAM" id="MobiDB-lite"/>
    </source>
</evidence>
<evidence type="ECO:0000313" key="2">
    <source>
        <dbReference type="EMBL" id="KAK7450701.1"/>
    </source>
</evidence>
<feature type="compositionally biased region" description="Basic and acidic residues" evidence="1">
    <location>
        <begin position="1"/>
        <end position="63"/>
    </location>
</feature>
<name>A0ABD0J1U8_9CAEN</name>
<dbReference type="EMBL" id="JACVVK020000735">
    <property type="protein sequence ID" value="KAK7450701.1"/>
    <property type="molecule type" value="Genomic_DNA"/>
</dbReference>